<evidence type="ECO:0000313" key="2">
    <source>
        <dbReference type="EMBL" id="MES1921627.1"/>
    </source>
</evidence>
<keyword evidence="1" id="KW-0812">Transmembrane</keyword>
<gene>
    <name evidence="2" type="ORF">MHBO_003154</name>
</gene>
<keyword evidence="3" id="KW-1185">Reference proteome</keyword>
<reference evidence="2 3" key="1">
    <citation type="journal article" date="2024" name="BMC Biol.">
        <title>Comparative genomics of Ascetosporea gives new insight into the evolutionary basis for animal parasitism in Rhizaria.</title>
        <authorList>
            <person name="Hiltunen Thoren M."/>
            <person name="Onut-Brannstrom I."/>
            <person name="Alfjorden A."/>
            <person name="Peckova H."/>
            <person name="Swords F."/>
            <person name="Hooper C."/>
            <person name="Holzer A.S."/>
            <person name="Bass D."/>
            <person name="Burki F."/>
        </authorList>
    </citation>
    <scope>NUCLEOTIDE SEQUENCE [LARGE SCALE GENOMIC DNA]</scope>
    <source>
        <strain evidence="2">20-A016</strain>
    </source>
</reference>
<dbReference type="Proteomes" id="UP001439008">
    <property type="component" value="Unassembled WGS sequence"/>
</dbReference>
<proteinExistence type="predicted"/>
<evidence type="ECO:0000313" key="3">
    <source>
        <dbReference type="Proteomes" id="UP001439008"/>
    </source>
</evidence>
<keyword evidence="1" id="KW-1133">Transmembrane helix</keyword>
<organism evidence="2 3">
    <name type="scientific">Bonamia ostreae</name>
    <dbReference type="NCBI Taxonomy" id="126728"/>
    <lineage>
        <taxon>Eukaryota</taxon>
        <taxon>Sar</taxon>
        <taxon>Rhizaria</taxon>
        <taxon>Endomyxa</taxon>
        <taxon>Ascetosporea</taxon>
        <taxon>Haplosporida</taxon>
        <taxon>Bonamia</taxon>
    </lineage>
</organism>
<feature type="transmembrane region" description="Helical" evidence="1">
    <location>
        <begin position="21"/>
        <end position="49"/>
    </location>
</feature>
<sequence>MAIIKNCRVNFLRFFEILPRALLRATCFGFIVLTYFTSAIVLNFIQFLILRFFLIGKTKRRAIVRKICQFWWNLTDFSAFYFLGLKFKFSYSKIDYFQV</sequence>
<accession>A0ABV2APM0</accession>
<name>A0ABV2APM0_9EUKA</name>
<keyword evidence="1" id="KW-0472">Membrane</keyword>
<dbReference type="EMBL" id="JBDODL010001565">
    <property type="protein sequence ID" value="MES1921627.1"/>
    <property type="molecule type" value="Genomic_DNA"/>
</dbReference>
<comment type="caution">
    <text evidence="2">The sequence shown here is derived from an EMBL/GenBank/DDBJ whole genome shotgun (WGS) entry which is preliminary data.</text>
</comment>
<protein>
    <submittedName>
        <fullName evidence="2">Uncharacterized protein</fullName>
    </submittedName>
</protein>
<evidence type="ECO:0000256" key="1">
    <source>
        <dbReference type="SAM" id="Phobius"/>
    </source>
</evidence>